<evidence type="ECO:0000313" key="1">
    <source>
        <dbReference type="EnsemblMetazoa" id="Aqu2.1.30342_001"/>
    </source>
</evidence>
<dbReference type="AlphaFoldDB" id="A0A1X7USI0"/>
<name>A0A1X7USI0_AMPQE</name>
<dbReference type="InParanoid" id="A0A1X7USI0"/>
<organism evidence="1">
    <name type="scientific">Amphimedon queenslandica</name>
    <name type="common">Sponge</name>
    <dbReference type="NCBI Taxonomy" id="400682"/>
    <lineage>
        <taxon>Eukaryota</taxon>
        <taxon>Metazoa</taxon>
        <taxon>Porifera</taxon>
        <taxon>Demospongiae</taxon>
        <taxon>Heteroscleromorpha</taxon>
        <taxon>Haplosclerida</taxon>
        <taxon>Niphatidae</taxon>
        <taxon>Amphimedon</taxon>
    </lineage>
</organism>
<protein>
    <submittedName>
        <fullName evidence="1">Uncharacterized protein</fullName>
    </submittedName>
</protein>
<sequence>MSRTLICYKNMISLSRIRSRMIIIIKVVEDPDLVEGERVHYLPHHAVVKRDKQTTKLRAV</sequence>
<reference evidence="1" key="1">
    <citation type="submission" date="2017-05" db="UniProtKB">
        <authorList>
            <consortium name="EnsemblMetazoa"/>
        </authorList>
    </citation>
    <scope>IDENTIFICATION</scope>
</reference>
<proteinExistence type="predicted"/>
<dbReference type="EnsemblMetazoa" id="Aqu2.1.30342_001">
    <property type="protein sequence ID" value="Aqu2.1.30342_001"/>
    <property type="gene ID" value="Aqu2.1.30342"/>
</dbReference>
<accession>A0A1X7USI0</accession>